<feature type="signal peptide" evidence="1">
    <location>
        <begin position="1"/>
        <end position="19"/>
    </location>
</feature>
<dbReference type="InterPro" id="IPR032942">
    <property type="entry name" value="BPI/LBP/Plunc"/>
</dbReference>
<proteinExistence type="predicted"/>
<dbReference type="PANTHER" id="PTHR10504">
    <property type="entry name" value="BACTERICIDAL PERMEABILITY-INCREASING BPI PROTEIN-RELATED"/>
    <property type="match status" value="1"/>
</dbReference>
<reference evidence="4" key="1">
    <citation type="submission" date="2017-02" db="UniProtKB">
        <authorList>
            <consortium name="WormBaseParasite"/>
        </authorList>
    </citation>
    <scope>IDENTIFICATION</scope>
</reference>
<accession>A0A0N4YMB9</accession>
<dbReference type="GO" id="GO:0005615">
    <property type="term" value="C:extracellular space"/>
    <property type="evidence" value="ECO:0007669"/>
    <property type="project" value="TreeGrafter"/>
</dbReference>
<protein>
    <submittedName>
        <fullName evidence="4">FecR domain-containing protein</fullName>
    </submittedName>
</protein>
<keyword evidence="1" id="KW-0732">Signal</keyword>
<dbReference type="EMBL" id="UYSL01023321">
    <property type="protein sequence ID" value="VDL82031.1"/>
    <property type="molecule type" value="Genomic_DNA"/>
</dbReference>
<evidence type="ECO:0000256" key="1">
    <source>
        <dbReference type="SAM" id="SignalP"/>
    </source>
</evidence>
<keyword evidence="3" id="KW-1185">Reference proteome</keyword>
<dbReference type="SUPFAM" id="SSF55394">
    <property type="entry name" value="Bactericidal permeability-increasing protein, BPI"/>
    <property type="match status" value="1"/>
</dbReference>
<gene>
    <name evidence="2" type="ORF">NBR_LOCUS18310</name>
</gene>
<reference evidence="2 3" key="2">
    <citation type="submission" date="2018-11" db="EMBL/GenBank/DDBJ databases">
        <authorList>
            <consortium name="Pathogen Informatics"/>
        </authorList>
    </citation>
    <scope>NUCLEOTIDE SEQUENCE [LARGE SCALE GENOMIC DNA]</scope>
</reference>
<dbReference type="Proteomes" id="UP000271162">
    <property type="component" value="Unassembled WGS sequence"/>
</dbReference>
<dbReference type="InterPro" id="IPR017943">
    <property type="entry name" value="Bactericidal_perm-incr_a/b_dom"/>
</dbReference>
<dbReference type="GO" id="GO:0008289">
    <property type="term" value="F:lipid binding"/>
    <property type="evidence" value="ECO:0007669"/>
    <property type="project" value="InterPro"/>
</dbReference>
<dbReference type="WBParaSite" id="NBR_0001830901-mRNA-1">
    <property type="protein sequence ID" value="NBR_0001830901-mRNA-1"/>
    <property type="gene ID" value="NBR_0001830901"/>
</dbReference>
<organism evidence="4">
    <name type="scientific">Nippostrongylus brasiliensis</name>
    <name type="common">Rat hookworm</name>
    <dbReference type="NCBI Taxonomy" id="27835"/>
    <lineage>
        <taxon>Eukaryota</taxon>
        <taxon>Metazoa</taxon>
        <taxon>Ecdysozoa</taxon>
        <taxon>Nematoda</taxon>
        <taxon>Chromadorea</taxon>
        <taxon>Rhabditida</taxon>
        <taxon>Rhabditina</taxon>
        <taxon>Rhabditomorpha</taxon>
        <taxon>Strongyloidea</taxon>
        <taxon>Heligmosomidae</taxon>
        <taxon>Nippostrongylus</taxon>
    </lineage>
</organism>
<evidence type="ECO:0000313" key="2">
    <source>
        <dbReference type="EMBL" id="VDL82031.1"/>
    </source>
</evidence>
<dbReference type="Gene3D" id="3.15.10.10">
    <property type="entry name" value="Bactericidal permeability-increasing protein, domain 1"/>
    <property type="match status" value="1"/>
</dbReference>
<dbReference type="AlphaFoldDB" id="A0A0N4YMB9"/>
<dbReference type="PANTHER" id="PTHR10504:SF131">
    <property type="entry name" value="BPI2 DOMAIN-CONTAINING PROTEIN"/>
    <property type="match status" value="1"/>
</dbReference>
<evidence type="ECO:0000313" key="4">
    <source>
        <dbReference type="WBParaSite" id="NBR_0001830901-mRNA-1"/>
    </source>
</evidence>
<name>A0A0N4YMB9_NIPBR</name>
<feature type="chain" id="PRO_5043125828" evidence="1">
    <location>
        <begin position="20"/>
        <end position="283"/>
    </location>
</feature>
<sequence>MYTLPLLCATLAVFYQAEAAADLKYPLTLTISPRIWDVIDKRSGEIVQAVKSIPIPDLKGKKGKIRYEATRLKVTHFYIPKNGISFQNMANGVHIQMNGVQLKVNGRGRGKIGRRIRLLRITGGIQVKTTANINIKLTWNDFKFTPVPTFDGRFRFDFERKLRRLNFLRGTLEKVIDKSLKKKVLSMISDIVVGQLNPQLQQLKSILQKRGLSHYTMDWVVKHNHLRVALRNSGNIVGRFQTGLMMSCVAPELKCKGLSCTFCTDIDITRGQRNTFPRCNFPF</sequence>
<evidence type="ECO:0000313" key="3">
    <source>
        <dbReference type="Proteomes" id="UP000271162"/>
    </source>
</evidence>